<proteinExistence type="predicted"/>
<gene>
    <name evidence="2" type="ORF">IEQ34_019423</name>
</gene>
<evidence type="ECO:0000256" key="1">
    <source>
        <dbReference type="SAM" id="Phobius"/>
    </source>
</evidence>
<keyword evidence="1" id="KW-0472">Membrane</keyword>
<keyword evidence="1" id="KW-0812">Transmembrane</keyword>
<dbReference type="AlphaFoldDB" id="A0AAV7G8K0"/>
<dbReference type="EMBL" id="JAGFBR010000017">
    <property type="protein sequence ID" value="KAH0452124.1"/>
    <property type="molecule type" value="Genomic_DNA"/>
</dbReference>
<comment type="caution">
    <text evidence="2">The sequence shown here is derived from an EMBL/GenBank/DDBJ whole genome shotgun (WGS) entry which is preliminary data.</text>
</comment>
<keyword evidence="3" id="KW-1185">Reference proteome</keyword>
<dbReference type="Proteomes" id="UP000775213">
    <property type="component" value="Unassembled WGS sequence"/>
</dbReference>
<evidence type="ECO:0000313" key="3">
    <source>
        <dbReference type="Proteomes" id="UP000775213"/>
    </source>
</evidence>
<keyword evidence="1" id="KW-1133">Transmembrane helix</keyword>
<name>A0AAV7G8K0_DENCH</name>
<accession>A0AAV7G8K0</accession>
<feature type="transmembrane region" description="Helical" evidence="1">
    <location>
        <begin position="59"/>
        <end position="78"/>
    </location>
</feature>
<feature type="transmembrane region" description="Helical" evidence="1">
    <location>
        <begin position="21"/>
        <end position="53"/>
    </location>
</feature>
<organism evidence="2 3">
    <name type="scientific">Dendrobium chrysotoxum</name>
    <name type="common">Orchid</name>
    <dbReference type="NCBI Taxonomy" id="161865"/>
    <lineage>
        <taxon>Eukaryota</taxon>
        <taxon>Viridiplantae</taxon>
        <taxon>Streptophyta</taxon>
        <taxon>Embryophyta</taxon>
        <taxon>Tracheophyta</taxon>
        <taxon>Spermatophyta</taxon>
        <taxon>Magnoliopsida</taxon>
        <taxon>Liliopsida</taxon>
        <taxon>Asparagales</taxon>
        <taxon>Orchidaceae</taxon>
        <taxon>Epidendroideae</taxon>
        <taxon>Malaxideae</taxon>
        <taxon>Dendrobiinae</taxon>
        <taxon>Dendrobium</taxon>
    </lineage>
</organism>
<protein>
    <submittedName>
        <fullName evidence="2">Uncharacterized protein</fullName>
    </submittedName>
</protein>
<reference evidence="2 3" key="1">
    <citation type="journal article" date="2021" name="Hortic Res">
        <title>Chromosome-scale assembly of the Dendrobium chrysotoxum genome enhances the understanding of orchid evolution.</title>
        <authorList>
            <person name="Zhang Y."/>
            <person name="Zhang G.Q."/>
            <person name="Zhang D."/>
            <person name="Liu X.D."/>
            <person name="Xu X.Y."/>
            <person name="Sun W.H."/>
            <person name="Yu X."/>
            <person name="Zhu X."/>
            <person name="Wang Z.W."/>
            <person name="Zhao X."/>
            <person name="Zhong W.Y."/>
            <person name="Chen H."/>
            <person name="Yin W.L."/>
            <person name="Huang T."/>
            <person name="Niu S.C."/>
            <person name="Liu Z.J."/>
        </authorList>
    </citation>
    <scope>NUCLEOTIDE SEQUENCE [LARGE SCALE GENOMIC DNA]</scope>
    <source>
        <strain evidence="2">Lindl</strain>
    </source>
</reference>
<sequence length="142" mass="15649">MSKSSKNQESHREDLPLPSSSFFFCILLLAFSSALSLLLNSSSFSFLIILLMAKNNFKSIYICVFLAIIILGHECVTYTEGRHLKEKVAFYKRWLEEEAGETNNGEEMVEGSVEGDSASNADFVVTNDARPSVPGHSPGVGH</sequence>
<evidence type="ECO:0000313" key="2">
    <source>
        <dbReference type="EMBL" id="KAH0452124.1"/>
    </source>
</evidence>